<name>A0AAX2EGX3_9BACI</name>
<organism evidence="1 2">
    <name type="scientific">Terribacillus saccharophilus</name>
    <dbReference type="NCBI Taxonomy" id="361277"/>
    <lineage>
        <taxon>Bacteria</taxon>
        <taxon>Bacillati</taxon>
        <taxon>Bacillota</taxon>
        <taxon>Bacilli</taxon>
        <taxon>Bacillales</taxon>
        <taxon>Bacillaceae</taxon>
        <taxon>Terribacillus</taxon>
    </lineage>
</organism>
<protein>
    <recommendedName>
        <fullName evidence="3">Phr family secreted Rap phosphatase inhibitor</fullName>
    </recommendedName>
</protein>
<evidence type="ECO:0000313" key="2">
    <source>
        <dbReference type="Proteomes" id="UP000199735"/>
    </source>
</evidence>
<proteinExistence type="predicted"/>
<dbReference type="RefSeq" id="WP_164493455.1">
    <property type="nucleotide sequence ID" value="NZ_FOCD01000002.1"/>
</dbReference>
<gene>
    <name evidence="1" type="ORF">SAMN04489762_2418</name>
</gene>
<dbReference type="Proteomes" id="UP000199735">
    <property type="component" value="Unassembled WGS sequence"/>
</dbReference>
<dbReference type="AlphaFoldDB" id="A0AAX2EGX3"/>
<accession>A0AAX2EGX3</accession>
<comment type="caution">
    <text evidence="1">The sequence shown here is derived from an EMBL/GenBank/DDBJ whole genome shotgun (WGS) entry which is preliminary data.</text>
</comment>
<evidence type="ECO:0008006" key="3">
    <source>
        <dbReference type="Google" id="ProtNLM"/>
    </source>
</evidence>
<evidence type="ECO:0000313" key="1">
    <source>
        <dbReference type="EMBL" id="SEN50853.1"/>
    </source>
</evidence>
<reference evidence="1 2" key="1">
    <citation type="submission" date="2016-10" db="EMBL/GenBank/DDBJ databases">
        <authorList>
            <person name="Varghese N."/>
            <person name="Submissions S."/>
        </authorList>
    </citation>
    <scope>NUCLEOTIDE SEQUENCE [LARGE SCALE GENOMIC DNA]</scope>
    <source>
        <strain evidence="1 2">DSM 21619</strain>
    </source>
</reference>
<dbReference type="EMBL" id="FOCD01000002">
    <property type="protein sequence ID" value="SEN50853.1"/>
    <property type="molecule type" value="Genomic_DNA"/>
</dbReference>
<sequence>MKKVVFSVIVIGTIIISGVIGFSNQDGLADKKGDFGSAILSFNILDK</sequence>